<gene>
    <name evidence="1" type="ORF">OWV82_003261</name>
</gene>
<keyword evidence="2" id="KW-1185">Reference proteome</keyword>
<name>A0ACC1YMM4_MELAZ</name>
<protein>
    <submittedName>
        <fullName evidence="1">Uncharacterized protein</fullName>
    </submittedName>
</protein>
<dbReference type="Proteomes" id="UP001164539">
    <property type="component" value="Chromosome 2"/>
</dbReference>
<reference evidence="1 2" key="1">
    <citation type="journal article" date="2023" name="Science">
        <title>Complex scaffold remodeling in plant triterpene biosynthesis.</title>
        <authorList>
            <person name="De La Pena R."/>
            <person name="Hodgson H."/>
            <person name="Liu J.C."/>
            <person name="Stephenson M.J."/>
            <person name="Martin A.C."/>
            <person name="Owen C."/>
            <person name="Harkess A."/>
            <person name="Leebens-Mack J."/>
            <person name="Jimenez L.E."/>
            <person name="Osbourn A."/>
            <person name="Sattely E.S."/>
        </authorList>
    </citation>
    <scope>NUCLEOTIDE SEQUENCE [LARGE SCALE GENOMIC DNA]</scope>
    <source>
        <strain evidence="2">cv. JPN11</strain>
        <tissue evidence="1">Leaf</tissue>
    </source>
</reference>
<evidence type="ECO:0000313" key="2">
    <source>
        <dbReference type="Proteomes" id="UP001164539"/>
    </source>
</evidence>
<evidence type="ECO:0000313" key="1">
    <source>
        <dbReference type="EMBL" id="KAJ4724253.1"/>
    </source>
</evidence>
<sequence>MEREKSSGEMIEQAKEELEMLETQHPYRFGYLKMELKSFIFLLESQYNNNNNNPISLPTYSAAAATQASTSRKRKKDGSESEICKMVCRNGAFEHKRRNRIDLVLEKAQSCLRKIQQLKSSLCNEKRKRK</sequence>
<proteinExistence type="predicted"/>
<comment type="caution">
    <text evidence="1">The sequence shown here is derived from an EMBL/GenBank/DDBJ whole genome shotgun (WGS) entry which is preliminary data.</text>
</comment>
<organism evidence="1 2">
    <name type="scientific">Melia azedarach</name>
    <name type="common">Chinaberry tree</name>
    <dbReference type="NCBI Taxonomy" id="155640"/>
    <lineage>
        <taxon>Eukaryota</taxon>
        <taxon>Viridiplantae</taxon>
        <taxon>Streptophyta</taxon>
        <taxon>Embryophyta</taxon>
        <taxon>Tracheophyta</taxon>
        <taxon>Spermatophyta</taxon>
        <taxon>Magnoliopsida</taxon>
        <taxon>eudicotyledons</taxon>
        <taxon>Gunneridae</taxon>
        <taxon>Pentapetalae</taxon>
        <taxon>rosids</taxon>
        <taxon>malvids</taxon>
        <taxon>Sapindales</taxon>
        <taxon>Meliaceae</taxon>
        <taxon>Melia</taxon>
    </lineage>
</organism>
<accession>A0ACC1YMM4</accession>
<dbReference type="EMBL" id="CM051395">
    <property type="protein sequence ID" value="KAJ4724253.1"/>
    <property type="molecule type" value="Genomic_DNA"/>
</dbReference>